<evidence type="ECO:0000313" key="7">
    <source>
        <dbReference type="Proteomes" id="UP000818603"/>
    </source>
</evidence>
<dbReference type="SMART" id="SM00116">
    <property type="entry name" value="CBS"/>
    <property type="match status" value="2"/>
</dbReference>
<dbReference type="AlphaFoldDB" id="A0A8J3A4M5"/>
<evidence type="ECO:0000256" key="2">
    <source>
        <dbReference type="PROSITE-ProRule" id="PRU00703"/>
    </source>
</evidence>
<evidence type="ECO:0000256" key="1">
    <source>
        <dbReference type="ARBA" id="ARBA00023122"/>
    </source>
</evidence>
<dbReference type="EMBL" id="BMGZ01000001">
    <property type="protein sequence ID" value="GGH92574.1"/>
    <property type="molecule type" value="Genomic_DNA"/>
</dbReference>
<dbReference type="Pfam" id="PF00571">
    <property type="entry name" value="CBS"/>
    <property type="match status" value="2"/>
</dbReference>
<feature type="domain" description="CBS" evidence="3">
    <location>
        <begin position="74"/>
        <end position="133"/>
    </location>
</feature>
<keyword evidence="7" id="KW-1185">Reference proteome</keyword>
<dbReference type="InterPro" id="IPR000644">
    <property type="entry name" value="CBS_dom"/>
</dbReference>
<proteinExistence type="predicted"/>
<dbReference type="PANTHER" id="PTHR43080">
    <property type="entry name" value="CBS DOMAIN-CONTAINING PROTEIN CBSX3, MITOCHONDRIAL"/>
    <property type="match status" value="1"/>
</dbReference>
<dbReference type="SUPFAM" id="SSF54631">
    <property type="entry name" value="CBS-domain pair"/>
    <property type="match status" value="1"/>
</dbReference>
<feature type="domain" description="CBS" evidence="3">
    <location>
        <begin position="9"/>
        <end position="65"/>
    </location>
</feature>
<organism evidence="4 6">
    <name type="scientific">Aquisalinus luteolus</name>
    <dbReference type="NCBI Taxonomy" id="1566827"/>
    <lineage>
        <taxon>Bacteria</taxon>
        <taxon>Pseudomonadati</taxon>
        <taxon>Pseudomonadota</taxon>
        <taxon>Alphaproteobacteria</taxon>
        <taxon>Parvularculales</taxon>
        <taxon>Parvularculaceae</taxon>
        <taxon>Aquisalinus</taxon>
    </lineage>
</organism>
<name>A0A8J3A4M5_9PROT</name>
<reference evidence="5 7" key="2">
    <citation type="submission" date="2020-02" db="EMBL/GenBank/DDBJ databases">
        <title>Genome sequence of Parvularcula flava strain NH6-79.</title>
        <authorList>
            <person name="Abdul Karim M.H."/>
            <person name="Lam M.Q."/>
            <person name="Chen S.J."/>
            <person name="Yahya A."/>
            <person name="Shahir S."/>
            <person name="Shamsir M.S."/>
            <person name="Chong C.S."/>
        </authorList>
    </citation>
    <scope>NUCLEOTIDE SEQUENCE [LARGE SCALE GENOMIC DNA]</scope>
    <source>
        <strain evidence="5 7">NH6-79</strain>
    </source>
</reference>
<reference evidence="4" key="1">
    <citation type="journal article" date="2014" name="Int. J. Syst. Evol. Microbiol.">
        <title>Complete genome sequence of Corynebacterium casei LMG S-19264T (=DSM 44701T), isolated from a smear-ripened cheese.</title>
        <authorList>
            <consortium name="US DOE Joint Genome Institute (JGI-PGF)"/>
            <person name="Walter F."/>
            <person name="Albersmeier A."/>
            <person name="Kalinowski J."/>
            <person name="Ruckert C."/>
        </authorList>
    </citation>
    <scope>NUCLEOTIDE SEQUENCE</scope>
    <source>
        <strain evidence="4">CGMCC 1.14984</strain>
    </source>
</reference>
<dbReference type="Proteomes" id="UP000818603">
    <property type="component" value="Unassembled WGS sequence"/>
</dbReference>
<evidence type="ECO:0000313" key="5">
    <source>
        <dbReference type="EMBL" id="NHK26516.1"/>
    </source>
</evidence>
<sequence length="138" mass="14917">MTQHIRDIMTTDVKFATPGTSIPHAAKMMRDSDIGSLPVGENDRLVGMITDRDIVTRCVADGGDINAAEVRSAMTGEIRYCRESQTVDEVCRNMGDIQMRRLPVVNDEDRLVGIVSLGDLAARAGAAEGGEALREVAQ</sequence>
<comment type="caution">
    <text evidence="4">The sequence shown here is derived from an EMBL/GenBank/DDBJ whole genome shotgun (WGS) entry which is preliminary data.</text>
</comment>
<protein>
    <submittedName>
        <fullName evidence="5">CBS domain-containing protein</fullName>
    </submittedName>
    <submittedName>
        <fullName evidence="4">Inosine-5-monophosphate dehydrogenase</fullName>
    </submittedName>
</protein>
<accession>A0A8J3A4M5</accession>
<keyword evidence="1 2" id="KW-0129">CBS domain</keyword>
<dbReference type="RefSeq" id="WP_155136188.1">
    <property type="nucleotide sequence ID" value="NZ_BMGZ01000001.1"/>
</dbReference>
<dbReference type="InterPro" id="IPR051257">
    <property type="entry name" value="Diverse_CBS-Domain"/>
</dbReference>
<evidence type="ECO:0000259" key="3">
    <source>
        <dbReference type="PROSITE" id="PS51371"/>
    </source>
</evidence>
<evidence type="ECO:0000313" key="4">
    <source>
        <dbReference type="EMBL" id="GGH92574.1"/>
    </source>
</evidence>
<dbReference type="Proteomes" id="UP000621856">
    <property type="component" value="Unassembled WGS sequence"/>
</dbReference>
<dbReference type="InterPro" id="IPR046342">
    <property type="entry name" value="CBS_dom_sf"/>
</dbReference>
<dbReference type="PANTHER" id="PTHR43080:SF2">
    <property type="entry name" value="CBS DOMAIN-CONTAINING PROTEIN"/>
    <property type="match status" value="1"/>
</dbReference>
<dbReference type="PROSITE" id="PS51371">
    <property type="entry name" value="CBS"/>
    <property type="match status" value="2"/>
</dbReference>
<dbReference type="CDD" id="cd04622">
    <property type="entry name" value="CBS_pair_HRP1_like"/>
    <property type="match status" value="1"/>
</dbReference>
<dbReference type="Gene3D" id="3.10.580.10">
    <property type="entry name" value="CBS-domain"/>
    <property type="match status" value="1"/>
</dbReference>
<dbReference type="EMBL" id="VCJR02000001">
    <property type="protein sequence ID" value="NHK26516.1"/>
    <property type="molecule type" value="Genomic_DNA"/>
</dbReference>
<gene>
    <name evidence="5" type="ORF">FF098_001185</name>
    <name evidence="4" type="ORF">GCM10011355_02390</name>
</gene>
<evidence type="ECO:0000313" key="6">
    <source>
        <dbReference type="Proteomes" id="UP000621856"/>
    </source>
</evidence>
<reference evidence="4" key="3">
    <citation type="submission" date="2020-09" db="EMBL/GenBank/DDBJ databases">
        <authorList>
            <person name="Sun Q."/>
            <person name="Zhou Y."/>
        </authorList>
    </citation>
    <scope>NUCLEOTIDE SEQUENCE</scope>
    <source>
        <strain evidence="4">CGMCC 1.14984</strain>
    </source>
</reference>